<comment type="caution">
    <text evidence="2">The sequence shown here is derived from an EMBL/GenBank/DDBJ whole genome shotgun (WGS) entry which is preliminary data.</text>
</comment>
<gene>
    <name evidence="2" type="ORF">DFQ03_3411</name>
</gene>
<dbReference type="InterPro" id="IPR046739">
    <property type="entry name" value="DUF6789"/>
</dbReference>
<keyword evidence="1" id="KW-1133">Transmembrane helix</keyword>
<feature type="transmembrane region" description="Helical" evidence="1">
    <location>
        <begin position="123"/>
        <end position="143"/>
    </location>
</feature>
<dbReference type="RefSeq" id="WP_133674369.1">
    <property type="nucleotide sequence ID" value="NZ_SNZW01000018.1"/>
</dbReference>
<dbReference type="EMBL" id="SNZW01000018">
    <property type="protein sequence ID" value="TDS12022.1"/>
    <property type="molecule type" value="Genomic_DNA"/>
</dbReference>
<protein>
    <recommendedName>
        <fullName evidence="4">DUF2938 domain-containing protein</fullName>
    </recommendedName>
</protein>
<name>A0A4R7CW17_9FLAO</name>
<sequence length="149" mass="16746">MEIFAIFFSGILGTAIMTGFSHVVESLTDNKFNEAHLLNGLISNLKSVNSSIGDNHYLGWIIHFAIGICMAAILYCYNFYIVDDISLWTGLFLGFILGIIGVAGWSLLISYDDNPPKIEWKYFFIQLVVAHMIFGVTITWVLARFAMHV</sequence>
<keyword evidence="3" id="KW-1185">Reference proteome</keyword>
<reference evidence="2 3" key="1">
    <citation type="submission" date="2019-03" db="EMBL/GenBank/DDBJ databases">
        <title>Genomic Encyclopedia of Type Strains, Phase III (KMG-III): the genomes of soil and plant-associated and newly described type strains.</title>
        <authorList>
            <person name="Whitman W."/>
        </authorList>
    </citation>
    <scope>NUCLEOTIDE SEQUENCE [LARGE SCALE GENOMIC DNA]</scope>
    <source>
        <strain evidence="2 3">CECT 8455</strain>
    </source>
</reference>
<dbReference type="OrthoDB" id="673991at2"/>
<accession>A0A4R7CW17</accession>
<dbReference type="AlphaFoldDB" id="A0A4R7CW17"/>
<evidence type="ECO:0000313" key="2">
    <source>
        <dbReference type="EMBL" id="TDS12022.1"/>
    </source>
</evidence>
<feature type="transmembrane region" description="Helical" evidence="1">
    <location>
        <begin position="57"/>
        <end position="80"/>
    </location>
</feature>
<keyword evidence="1" id="KW-0812">Transmembrane</keyword>
<proteinExistence type="predicted"/>
<evidence type="ECO:0000256" key="1">
    <source>
        <dbReference type="SAM" id="Phobius"/>
    </source>
</evidence>
<evidence type="ECO:0000313" key="3">
    <source>
        <dbReference type="Proteomes" id="UP000295274"/>
    </source>
</evidence>
<organism evidence="2 3">
    <name type="scientific">Maribacter caenipelagi</name>
    <dbReference type="NCBI Taxonomy" id="1447781"/>
    <lineage>
        <taxon>Bacteria</taxon>
        <taxon>Pseudomonadati</taxon>
        <taxon>Bacteroidota</taxon>
        <taxon>Flavobacteriia</taxon>
        <taxon>Flavobacteriales</taxon>
        <taxon>Flavobacteriaceae</taxon>
        <taxon>Maribacter</taxon>
    </lineage>
</organism>
<keyword evidence="1" id="KW-0472">Membrane</keyword>
<feature type="transmembrane region" description="Helical" evidence="1">
    <location>
        <begin position="87"/>
        <end position="111"/>
    </location>
</feature>
<evidence type="ECO:0008006" key="4">
    <source>
        <dbReference type="Google" id="ProtNLM"/>
    </source>
</evidence>
<dbReference type="Proteomes" id="UP000295274">
    <property type="component" value="Unassembled WGS sequence"/>
</dbReference>
<dbReference type="Pfam" id="PF20587">
    <property type="entry name" value="DUF6789"/>
    <property type="match status" value="1"/>
</dbReference>